<keyword evidence="8" id="KW-0648">Protein biosynthesis</keyword>
<reference evidence="12" key="1">
    <citation type="submission" date="2023-03" db="EMBL/GenBank/DDBJ databases">
        <authorList>
            <person name="Steffen K."/>
            <person name="Cardenas P."/>
        </authorList>
    </citation>
    <scope>NUCLEOTIDE SEQUENCE</scope>
</reference>
<dbReference type="CDD" id="cd02440">
    <property type="entry name" value="AdoMet_MTases"/>
    <property type="match status" value="1"/>
</dbReference>
<dbReference type="SMART" id="SM00937">
    <property type="entry name" value="PCRF"/>
    <property type="match status" value="1"/>
</dbReference>
<keyword evidence="10" id="KW-0999">Mitochondrion inner membrane</keyword>
<keyword evidence="6 10" id="KW-0808">Transferase</keyword>
<evidence type="ECO:0000256" key="6">
    <source>
        <dbReference type="ARBA" id="ARBA00022679"/>
    </source>
</evidence>
<evidence type="ECO:0000313" key="13">
    <source>
        <dbReference type="Proteomes" id="UP001174909"/>
    </source>
</evidence>
<dbReference type="InterPro" id="IPR004373">
    <property type="entry name" value="RF-1"/>
</dbReference>
<dbReference type="FunFam" id="3.30.70.1660:FF:000004">
    <property type="entry name" value="Peptide chain release factor 1"/>
    <property type="match status" value="1"/>
</dbReference>
<name>A0AA35X2Y4_GEOBA</name>
<proteinExistence type="inferred from homology"/>
<dbReference type="InterPro" id="IPR004033">
    <property type="entry name" value="UbiE/COQ5_MeTrFase"/>
</dbReference>
<evidence type="ECO:0000256" key="10">
    <source>
        <dbReference type="HAMAP-Rule" id="MF_03191"/>
    </source>
</evidence>
<keyword evidence="10" id="KW-0831">Ubiquinone biosynthesis</keyword>
<dbReference type="InterPro" id="IPR045853">
    <property type="entry name" value="Pep_chain_release_fac_I_sf"/>
</dbReference>
<comment type="similarity">
    <text evidence="2">Belongs to the prokaryotic/mitochondrial release factor family.</text>
</comment>
<comment type="pathway">
    <text evidence="10">Cofactor biosynthesis; ubiquinone biosynthesis.</text>
</comment>
<comment type="caution">
    <text evidence="12">The sequence shown here is derived from an EMBL/GenBank/DDBJ whole genome shotgun (WGS) entry which is preliminary data.</text>
</comment>
<keyword evidence="4" id="KW-0963">Cytoplasm</keyword>
<evidence type="ECO:0000256" key="9">
    <source>
        <dbReference type="ARBA" id="ARBA00046387"/>
    </source>
</evidence>
<dbReference type="InterPro" id="IPR023576">
    <property type="entry name" value="UbiE/COQ5_MeTrFase_CS"/>
</dbReference>
<dbReference type="InterPro" id="IPR029063">
    <property type="entry name" value="SAM-dependent_MTases_sf"/>
</dbReference>
<sequence length="574" mass="63242">MFARISPRYDLMNSLMTGGLHHRWKRATAQLTTANLSGNSLDVATGTGDLAFALARCPAITSVVGVDLLPEMLRIASSKAFGMVASTTEINFVIGDALRLPFPDDTFACATAGFSMRNMADVPAAVQEMARVVKPGGRVTTLELTPMPKGVLSSIGRLYFHYLVPFLGQLISGDRAAYTYLPNSVDYFLTADGLAQVFSQSGLINVGYVRLGFGGVALHYGDKPPVVRRHQDIESEMALPDVATDYERLKELNQERSAMEQLVNIYGRYTKLSEESADLRALISEGGDHELVEMAQHELAEVDGRLSALTEELKFALLPKDSNDERNVIVEVHAAAGGQEASLFAGDLYRMYQRYASEQGWTVEIMDSNPSDLGGFNRIAFSVDGKDAYSHLKFEAGVHRVQRVPETETQGRLHTSTVTVAVLPQADEVELNIKDDDLRIDIFHAGGHGGQNVNKVATAVRIVHEPSGLVVVCQDERSQFKNKSKAMTILRSRIFAAEQERQQAAIFTNRKSQVGTGDRSERIRTYNFPQDRITDHRLGTSVHGMQRIMDGGLHEMIDQLIAHDQARRLEEASA</sequence>
<dbReference type="HAMAP" id="MF_00093">
    <property type="entry name" value="Rel_fac_1"/>
    <property type="match status" value="1"/>
</dbReference>
<evidence type="ECO:0000256" key="5">
    <source>
        <dbReference type="ARBA" id="ARBA00022603"/>
    </source>
</evidence>
<dbReference type="PROSITE" id="PS01184">
    <property type="entry name" value="UBIE_2"/>
    <property type="match status" value="1"/>
</dbReference>
<dbReference type="SUPFAM" id="SSF75620">
    <property type="entry name" value="Release factor"/>
    <property type="match status" value="1"/>
</dbReference>
<comment type="function">
    <text evidence="10">Methyltransferase required for the conversion of 2-polyprenyl-6-methoxy-1,4-benzoquinol (DDMQH2) to 2-polyprenyl-3-methyl-6-methoxy-1,4-benzoquinol (DMQH2).</text>
</comment>
<dbReference type="HAMAP" id="MF_01813">
    <property type="entry name" value="MenG_UbiE_methyltr"/>
    <property type="match status" value="1"/>
</dbReference>
<dbReference type="NCBIfam" id="TIGR01934">
    <property type="entry name" value="MenG_MenH_UbiE"/>
    <property type="match status" value="1"/>
</dbReference>
<dbReference type="PANTHER" id="PTHR43804">
    <property type="entry name" value="LD18447P"/>
    <property type="match status" value="1"/>
</dbReference>
<dbReference type="InterPro" id="IPR000352">
    <property type="entry name" value="Pep_chain_release_fac_I"/>
</dbReference>
<keyword evidence="10" id="KW-0496">Mitochondrion</keyword>
<comment type="subunit">
    <text evidence="9">Component of a multi-subunit COQ enzyme complex, composed of at least COQ3, COQ4, COQ5, COQ6, COQ7 and COQ9. Interacts with PYURF; the interaction is direct, stabilizes COQ5 protein and associates PYURF with COQ enzyme complex.</text>
</comment>
<dbReference type="Pfam" id="PF03462">
    <property type="entry name" value="PCRF"/>
    <property type="match status" value="1"/>
</dbReference>
<dbReference type="Gene3D" id="3.30.70.1660">
    <property type="match status" value="2"/>
</dbReference>
<evidence type="ECO:0000256" key="4">
    <source>
        <dbReference type="ARBA" id="ARBA00022490"/>
    </source>
</evidence>
<dbReference type="FunFam" id="3.30.70.1660:FF:000002">
    <property type="entry name" value="Peptide chain release factor 1"/>
    <property type="match status" value="1"/>
</dbReference>
<evidence type="ECO:0000256" key="8">
    <source>
        <dbReference type="ARBA" id="ARBA00022917"/>
    </source>
</evidence>
<dbReference type="Gene3D" id="3.40.50.150">
    <property type="entry name" value="Vaccinia Virus protein VP39"/>
    <property type="match status" value="1"/>
</dbReference>
<protein>
    <recommendedName>
        <fullName evidence="10">2-methoxy-6-polyprenyl-1,4-benzoquinol methylase, mitochondrial</fullName>
        <ecNumber evidence="10">2.1.1.201</ecNumber>
    </recommendedName>
    <alternativeName>
        <fullName evidence="10">Ubiquinone biosynthesis methyltransferase COQ5</fullName>
    </alternativeName>
</protein>
<dbReference type="GO" id="GO:0032259">
    <property type="term" value="P:methylation"/>
    <property type="evidence" value="ECO:0007669"/>
    <property type="project" value="UniProtKB-KW"/>
</dbReference>
<keyword evidence="5 10" id="KW-0489">Methyltransferase</keyword>
<dbReference type="Gene3D" id="6.10.140.1950">
    <property type="match status" value="1"/>
</dbReference>
<dbReference type="PANTHER" id="PTHR43804:SF7">
    <property type="entry name" value="LD18447P"/>
    <property type="match status" value="1"/>
</dbReference>
<dbReference type="FunFam" id="3.30.160.20:FF:000004">
    <property type="entry name" value="Peptide chain release factor 1"/>
    <property type="match status" value="1"/>
</dbReference>
<keyword evidence="3" id="KW-0488">Methylation</keyword>
<dbReference type="Pfam" id="PF01209">
    <property type="entry name" value="Ubie_methyltran"/>
    <property type="match status" value="1"/>
</dbReference>
<evidence type="ECO:0000256" key="1">
    <source>
        <dbReference type="ARBA" id="ARBA00004496"/>
    </source>
</evidence>
<evidence type="ECO:0000256" key="3">
    <source>
        <dbReference type="ARBA" id="ARBA00022481"/>
    </source>
</evidence>
<evidence type="ECO:0000256" key="7">
    <source>
        <dbReference type="ARBA" id="ARBA00022691"/>
    </source>
</evidence>
<dbReference type="NCBIfam" id="TIGR00019">
    <property type="entry name" value="prfA"/>
    <property type="match status" value="1"/>
</dbReference>
<dbReference type="InterPro" id="IPR050057">
    <property type="entry name" value="Prokaryotic/Mito_RF"/>
</dbReference>
<dbReference type="GO" id="GO:0008425">
    <property type="term" value="F:2-methoxy-6-polyprenyl-1,4-benzoquinol methyltransferase activity"/>
    <property type="evidence" value="ECO:0007669"/>
    <property type="project" value="UniProtKB-UniRule"/>
</dbReference>
<feature type="binding site" evidence="10">
    <location>
        <begin position="96"/>
        <end position="97"/>
    </location>
    <ligand>
        <name>S-adenosyl-L-methionine</name>
        <dbReference type="ChEBI" id="CHEBI:59789"/>
    </ligand>
</feature>
<organism evidence="12 13">
    <name type="scientific">Geodia barretti</name>
    <name type="common">Barrett's horny sponge</name>
    <dbReference type="NCBI Taxonomy" id="519541"/>
    <lineage>
        <taxon>Eukaryota</taxon>
        <taxon>Metazoa</taxon>
        <taxon>Porifera</taxon>
        <taxon>Demospongiae</taxon>
        <taxon>Heteroscleromorpha</taxon>
        <taxon>Tetractinellida</taxon>
        <taxon>Astrophorina</taxon>
        <taxon>Geodiidae</taxon>
        <taxon>Geodia</taxon>
    </lineage>
</organism>
<gene>
    <name evidence="12" type="ORF">GBAR_LOCUS20264</name>
</gene>
<comment type="subcellular location">
    <subcellularLocation>
        <location evidence="1">Cytoplasm</location>
    </subcellularLocation>
    <subcellularLocation>
        <location evidence="10">Mitochondrion inner membrane</location>
        <topology evidence="10">Peripheral membrane protein</topology>
        <orientation evidence="10">Matrix side</orientation>
    </subcellularLocation>
</comment>
<comment type="caution">
    <text evidence="10">Lacks conserved residue(s) required for the propagation of feature annotation.</text>
</comment>
<dbReference type="PROSITE" id="PS51608">
    <property type="entry name" value="SAM_MT_UBIE"/>
    <property type="match status" value="1"/>
</dbReference>
<dbReference type="EC" id="2.1.1.201" evidence="10"/>
<evidence type="ECO:0000313" key="12">
    <source>
        <dbReference type="EMBL" id="CAI8036115.1"/>
    </source>
</evidence>
<dbReference type="EMBL" id="CASHTH010002847">
    <property type="protein sequence ID" value="CAI8036115.1"/>
    <property type="molecule type" value="Genomic_DNA"/>
</dbReference>
<dbReference type="Gene3D" id="3.30.160.20">
    <property type="match status" value="1"/>
</dbReference>
<evidence type="ECO:0000259" key="11">
    <source>
        <dbReference type="PROSITE" id="PS00745"/>
    </source>
</evidence>
<dbReference type="GO" id="GO:0005829">
    <property type="term" value="C:cytosol"/>
    <property type="evidence" value="ECO:0007669"/>
    <property type="project" value="UniProtKB-ARBA"/>
</dbReference>
<dbReference type="InterPro" id="IPR005139">
    <property type="entry name" value="PCRF"/>
</dbReference>
<comment type="similarity">
    <text evidence="10">Belongs to the class I-like SAM-binding methyltransferase superfamily. MenG/UbiE family.</text>
</comment>
<dbReference type="GO" id="GO:0016149">
    <property type="term" value="F:translation release factor activity, codon specific"/>
    <property type="evidence" value="ECO:0007669"/>
    <property type="project" value="InterPro"/>
</dbReference>
<dbReference type="AlphaFoldDB" id="A0AA35X2Y4"/>
<feature type="domain" description="Prokaryotic-type class I peptide chain release factors" evidence="11">
    <location>
        <begin position="444"/>
        <end position="460"/>
    </location>
</feature>
<evidence type="ECO:0000256" key="2">
    <source>
        <dbReference type="ARBA" id="ARBA00010835"/>
    </source>
</evidence>
<dbReference type="SUPFAM" id="SSF53335">
    <property type="entry name" value="S-adenosyl-L-methionine-dependent methyltransferases"/>
    <property type="match status" value="1"/>
</dbReference>
<feature type="binding site" evidence="10">
    <location>
        <position position="47"/>
    </location>
    <ligand>
        <name>S-adenosyl-L-methionine</name>
        <dbReference type="ChEBI" id="CHEBI:59789"/>
    </ligand>
</feature>
<dbReference type="Proteomes" id="UP001174909">
    <property type="component" value="Unassembled WGS sequence"/>
</dbReference>
<dbReference type="GO" id="GO:0070126">
    <property type="term" value="P:mitochondrial translational termination"/>
    <property type="evidence" value="ECO:0007669"/>
    <property type="project" value="UniProtKB-ARBA"/>
</dbReference>
<keyword evidence="7 10" id="KW-0949">S-adenosyl-L-methionine</keyword>
<accession>A0AA35X2Y4</accession>
<feature type="binding site" evidence="10">
    <location>
        <position position="67"/>
    </location>
    <ligand>
        <name>S-adenosyl-L-methionine</name>
        <dbReference type="ChEBI" id="CHEBI:59789"/>
    </ligand>
</feature>
<dbReference type="PROSITE" id="PS00745">
    <property type="entry name" value="RF_PROK_I"/>
    <property type="match status" value="1"/>
</dbReference>
<dbReference type="NCBIfam" id="NF001859">
    <property type="entry name" value="PRK00591.1"/>
    <property type="match status" value="1"/>
</dbReference>
<dbReference type="GO" id="GO:0031314">
    <property type="term" value="C:extrinsic component of mitochondrial inner membrane"/>
    <property type="evidence" value="ECO:0007669"/>
    <property type="project" value="UniProtKB-UniRule"/>
</dbReference>
<keyword evidence="13" id="KW-1185">Reference proteome</keyword>
<comment type="catalytic activity">
    <reaction evidence="10">
        <text>a 2-methoxy-6-(all-trans-polyprenyl)benzene-1,4-diol + S-adenosyl-L-methionine = a 5-methoxy-2-methyl-3-(all-trans-polyprenyl)benzene-1,4-diol + S-adenosyl-L-homocysteine + H(+)</text>
        <dbReference type="Rhea" id="RHEA:28286"/>
        <dbReference type="Rhea" id="RHEA-COMP:10858"/>
        <dbReference type="Rhea" id="RHEA-COMP:10859"/>
        <dbReference type="ChEBI" id="CHEBI:15378"/>
        <dbReference type="ChEBI" id="CHEBI:57856"/>
        <dbReference type="ChEBI" id="CHEBI:59789"/>
        <dbReference type="ChEBI" id="CHEBI:84166"/>
        <dbReference type="ChEBI" id="CHEBI:84167"/>
        <dbReference type="EC" id="2.1.1.201"/>
    </reaction>
</comment>
<keyword evidence="10" id="KW-0472">Membrane</keyword>
<dbReference type="Pfam" id="PF00472">
    <property type="entry name" value="RF-1"/>
    <property type="match status" value="1"/>
</dbReference>